<reference evidence="2 3" key="1">
    <citation type="submission" date="2019-05" db="EMBL/GenBank/DDBJ databases">
        <title>Another draft genome of Portunus trituberculatus and its Hox gene families provides insights of decapod evolution.</title>
        <authorList>
            <person name="Jeong J.-H."/>
            <person name="Song I."/>
            <person name="Kim S."/>
            <person name="Choi T."/>
            <person name="Kim D."/>
            <person name="Ryu S."/>
            <person name="Kim W."/>
        </authorList>
    </citation>
    <scope>NUCLEOTIDE SEQUENCE [LARGE SCALE GENOMIC DNA]</scope>
    <source>
        <tissue evidence="2">Muscle</tissue>
    </source>
</reference>
<feature type="region of interest" description="Disordered" evidence="1">
    <location>
        <begin position="55"/>
        <end position="86"/>
    </location>
</feature>
<gene>
    <name evidence="2" type="ORF">E2C01_006063</name>
</gene>
<comment type="caution">
    <text evidence="2">The sequence shown here is derived from an EMBL/GenBank/DDBJ whole genome shotgun (WGS) entry which is preliminary data.</text>
</comment>
<proteinExistence type="predicted"/>
<sequence length="86" mass="9680">MKIEKVRGNREGATVSSLASDRSYRSACARARSRALRSQERHLTSFLNHAWARWGEAKQTDPESDEPEGPSRHQEDWRTASSSGPP</sequence>
<name>A0A5B7CU96_PORTR</name>
<evidence type="ECO:0000256" key="1">
    <source>
        <dbReference type="SAM" id="MobiDB-lite"/>
    </source>
</evidence>
<dbReference type="AlphaFoldDB" id="A0A5B7CU96"/>
<accession>A0A5B7CU96</accession>
<dbReference type="EMBL" id="VSRR010000274">
    <property type="protein sequence ID" value="MPC13332.1"/>
    <property type="molecule type" value="Genomic_DNA"/>
</dbReference>
<feature type="compositionally biased region" description="Basic and acidic residues" evidence="1">
    <location>
        <begin position="69"/>
        <end position="78"/>
    </location>
</feature>
<evidence type="ECO:0000313" key="2">
    <source>
        <dbReference type="EMBL" id="MPC13332.1"/>
    </source>
</evidence>
<feature type="region of interest" description="Disordered" evidence="1">
    <location>
        <begin position="1"/>
        <end position="24"/>
    </location>
</feature>
<organism evidence="2 3">
    <name type="scientific">Portunus trituberculatus</name>
    <name type="common">Swimming crab</name>
    <name type="synonym">Neptunus trituberculatus</name>
    <dbReference type="NCBI Taxonomy" id="210409"/>
    <lineage>
        <taxon>Eukaryota</taxon>
        <taxon>Metazoa</taxon>
        <taxon>Ecdysozoa</taxon>
        <taxon>Arthropoda</taxon>
        <taxon>Crustacea</taxon>
        <taxon>Multicrustacea</taxon>
        <taxon>Malacostraca</taxon>
        <taxon>Eumalacostraca</taxon>
        <taxon>Eucarida</taxon>
        <taxon>Decapoda</taxon>
        <taxon>Pleocyemata</taxon>
        <taxon>Brachyura</taxon>
        <taxon>Eubrachyura</taxon>
        <taxon>Portunoidea</taxon>
        <taxon>Portunidae</taxon>
        <taxon>Portuninae</taxon>
        <taxon>Portunus</taxon>
    </lineage>
</organism>
<feature type="compositionally biased region" description="Basic and acidic residues" evidence="1">
    <location>
        <begin position="1"/>
        <end position="10"/>
    </location>
</feature>
<dbReference type="Proteomes" id="UP000324222">
    <property type="component" value="Unassembled WGS sequence"/>
</dbReference>
<keyword evidence="3" id="KW-1185">Reference proteome</keyword>
<protein>
    <submittedName>
        <fullName evidence="2">Uncharacterized protein</fullName>
    </submittedName>
</protein>
<evidence type="ECO:0000313" key="3">
    <source>
        <dbReference type="Proteomes" id="UP000324222"/>
    </source>
</evidence>